<dbReference type="EMBL" id="JBBKZU010000013">
    <property type="protein sequence ID" value="MEJ8814454.1"/>
    <property type="molecule type" value="Genomic_DNA"/>
</dbReference>
<dbReference type="RefSeq" id="WP_340359683.1">
    <property type="nucleotide sequence ID" value="NZ_JBBKZU010000013.1"/>
</dbReference>
<organism evidence="3 4">
    <name type="scientific">Variovorax ureilyticus</name>
    <dbReference type="NCBI Taxonomy" id="1836198"/>
    <lineage>
        <taxon>Bacteria</taxon>
        <taxon>Pseudomonadati</taxon>
        <taxon>Pseudomonadota</taxon>
        <taxon>Betaproteobacteria</taxon>
        <taxon>Burkholderiales</taxon>
        <taxon>Comamonadaceae</taxon>
        <taxon>Variovorax</taxon>
    </lineage>
</organism>
<evidence type="ECO:0000256" key="1">
    <source>
        <dbReference type="SAM" id="MobiDB-lite"/>
    </source>
</evidence>
<keyword evidence="2" id="KW-1133">Transmembrane helix</keyword>
<feature type="region of interest" description="Disordered" evidence="1">
    <location>
        <begin position="150"/>
        <end position="179"/>
    </location>
</feature>
<feature type="transmembrane region" description="Helical" evidence="2">
    <location>
        <begin position="51"/>
        <end position="74"/>
    </location>
</feature>
<evidence type="ECO:0000313" key="3">
    <source>
        <dbReference type="EMBL" id="MEJ8814454.1"/>
    </source>
</evidence>
<protein>
    <submittedName>
        <fullName evidence="3">Uncharacterized protein</fullName>
    </submittedName>
</protein>
<gene>
    <name evidence="3" type="ORF">WKW77_25475</name>
</gene>
<evidence type="ECO:0000256" key="2">
    <source>
        <dbReference type="SAM" id="Phobius"/>
    </source>
</evidence>
<reference evidence="3 4" key="1">
    <citation type="submission" date="2024-03" db="EMBL/GenBank/DDBJ databases">
        <title>Novel species of the genus Variovorax.</title>
        <authorList>
            <person name="Liu Q."/>
            <person name="Xin Y.-H."/>
        </authorList>
    </citation>
    <scope>NUCLEOTIDE SEQUENCE [LARGE SCALE GENOMIC DNA]</scope>
    <source>
        <strain evidence="3 4">KACC 18899</strain>
    </source>
</reference>
<comment type="caution">
    <text evidence="3">The sequence shown here is derived from an EMBL/GenBank/DDBJ whole genome shotgun (WGS) entry which is preliminary data.</text>
</comment>
<proteinExistence type="predicted"/>
<keyword evidence="4" id="KW-1185">Reference proteome</keyword>
<name>A0ABU8VL98_9BURK</name>
<accession>A0ABU8VL98</accession>
<sequence length="179" mass="18616">MTEPTLPKDEYAALHAEATACMAELASLERVCIVSAAVVFAWVAANSQSLVGFSGLVWAVPVAVAVLGSLKALAIGRHLSALGRSLGELEVQLHGDGDRASRQFGRRWRARRGAAAAAWLLFVGLTVAGSTLGYLQFRTECPGPLVNACGKDDGADDSDQEGPGMKPGSLPSGARWLAG</sequence>
<evidence type="ECO:0000313" key="4">
    <source>
        <dbReference type="Proteomes" id="UP001365846"/>
    </source>
</evidence>
<feature type="transmembrane region" description="Helical" evidence="2">
    <location>
        <begin position="116"/>
        <end position="137"/>
    </location>
</feature>
<keyword evidence="2" id="KW-0472">Membrane</keyword>
<keyword evidence="2" id="KW-0812">Transmembrane</keyword>
<dbReference type="Proteomes" id="UP001365846">
    <property type="component" value="Unassembled WGS sequence"/>
</dbReference>